<name>A0ABN6PHM4_9BURK</name>
<dbReference type="Pfam" id="PF00126">
    <property type="entry name" value="HTH_1"/>
    <property type="match status" value="1"/>
</dbReference>
<dbReference type="SUPFAM" id="SSF46785">
    <property type="entry name" value="Winged helix' DNA-binding domain"/>
    <property type="match status" value="1"/>
</dbReference>
<sequence length="324" mass="34624">MDLRRIESLWAHVHWLTVLGDLGSYTAAARRLGVSKAAMSQRISELEHAAGVPLVRRTTRSVRLTDAGVQLAEASRGAFAQIERGFESVRNLADAPRGLIRVTAPVALGRQHVVPLLPAFLRAHPQVRVELQLSDHLASMAQEGFDLAIRHCERPPETHVAWPLTRTESWLLASPDYLAQAGTPTRPSELAAHPCLHYPRPGEPAVWRFRPPTGDPAGAPLVDTADGHDAAEVAVAVSGPLSANNSEALRDAALAGLGIALLPDFTAQAALRAGQLVRVLAEWQALGAFGEHLWAIRPYSALVPSSVQALVTHLRAGLAGGFGA</sequence>
<evidence type="ECO:0000256" key="2">
    <source>
        <dbReference type="ARBA" id="ARBA00023015"/>
    </source>
</evidence>
<organism evidence="6 7">
    <name type="scientific">Sphaerotilus microaerophilus</name>
    <dbReference type="NCBI Taxonomy" id="2914710"/>
    <lineage>
        <taxon>Bacteria</taxon>
        <taxon>Pseudomonadati</taxon>
        <taxon>Pseudomonadota</taxon>
        <taxon>Betaproteobacteria</taxon>
        <taxon>Burkholderiales</taxon>
        <taxon>Sphaerotilaceae</taxon>
        <taxon>Sphaerotilus</taxon>
    </lineage>
</organism>
<comment type="similarity">
    <text evidence="1">Belongs to the LysR transcriptional regulatory family.</text>
</comment>
<dbReference type="EMBL" id="AP025730">
    <property type="protein sequence ID" value="BDI03499.1"/>
    <property type="molecule type" value="Genomic_DNA"/>
</dbReference>
<accession>A0ABN6PHM4</accession>
<dbReference type="PANTHER" id="PTHR30537">
    <property type="entry name" value="HTH-TYPE TRANSCRIPTIONAL REGULATOR"/>
    <property type="match status" value="1"/>
</dbReference>
<dbReference type="InterPro" id="IPR036390">
    <property type="entry name" value="WH_DNA-bd_sf"/>
</dbReference>
<keyword evidence="2" id="KW-0805">Transcription regulation</keyword>
<dbReference type="PROSITE" id="PS50931">
    <property type="entry name" value="HTH_LYSR"/>
    <property type="match status" value="1"/>
</dbReference>
<keyword evidence="7" id="KW-1185">Reference proteome</keyword>
<dbReference type="InterPro" id="IPR000847">
    <property type="entry name" value="LysR_HTH_N"/>
</dbReference>
<dbReference type="SUPFAM" id="SSF53850">
    <property type="entry name" value="Periplasmic binding protein-like II"/>
    <property type="match status" value="1"/>
</dbReference>
<proteinExistence type="inferred from homology"/>
<keyword evidence="4" id="KW-0804">Transcription</keyword>
<dbReference type="CDD" id="cd08422">
    <property type="entry name" value="PBP2_CrgA_like"/>
    <property type="match status" value="1"/>
</dbReference>
<dbReference type="Gene3D" id="3.40.190.290">
    <property type="match status" value="1"/>
</dbReference>
<dbReference type="InterPro" id="IPR058163">
    <property type="entry name" value="LysR-type_TF_proteobact-type"/>
</dbReference>
<evidence type="ECO:0000259" key="5">
    <source>
        <dbReference type="PROSITE" id="PS50931"/>
    </source>
</evidence>
<dbReference type="RefSeq" id="WP_251971785.1">
    <property type="nucleotide sequence ID" value="NZ_AP025730.1"/>
</dbReference>
<gene>
    <name evidence="6" type="ORF">CATMQ487_04690</name>
</gene>
<dbReference type="Pfam" id="PF03466">
    <property type="entry name" value="LysR_substrate"/>
    <property type="match status" value="1"/>
</dbReference>
<evidence type="ECO:0000313" key="6">
    <source>
        <dbReference type="EMBL" id="BDI03499.1"/>
    </source>
</evidence>
<evidence type="ECO:0000313" key="7">
    <source>
        <dbReference type="Proteomes" id="UP001057498"/>
    </source>
</evidence>
<dbReference type="InterPro" id="IPR005119">
    <property type="entry name" value="LysR_subst-bd"/>
</dbReference>
<evidence type="ECO:0000256" key="1">
    <source>
        <dbReference type="ARBA" id="ARBA00009437"/>
    </source>
</evidence>
<feature type="domain" description="HTH lysR-type" evidence="5">
    <location>
        <begin position="1"/>
        <end position="65"/>
    </location>
</feature>
<evidence type="ECO:0000256" key="3">
    <source>
        <dbReference type="ARBA" id="ARBA00023125"/>
    </source>
</evidence>
<protein>
    <submittedName>
        <fullName evidence="6">LysR family transcriptional regulator</fullName>
    </submittedName>
</protein>
<dbReference type="Proteomes" id="UP001057498">
    <property type="component" value="Chromosome"/>
</dbReference>
<dbReference type="InterPro" id="IPR036388">
    <property type="entry name" value="WH-like_DNA-bd_sf"/>
</dbReference>
<reference evidence="6" key="1">
    <citation type="submission" date="2022-04" db="EMBL/GenBank/DDBJ databases">
        <title>Whole genome sequence of Sphaerotilus sp. FB-5.</title>
        <authorList>
            <person name="Takeda M."/>
            <person name="Narihara S."/>
            <person name="Akimoto M."/>
            <person name="Akimoto R."/>
            <person name="Nishiyashiki S."/>
            <person name="Murakami T."/>
        </authorList>
    </citation>
    <scope>NUCLEOTIDE SEQUENCE</scope>
    <source>
        <strain evidence="6">FB-5</strain>
    </source>
</reference>
<keyword evidence="3" id="KW-0238">DNA-binding</keyword>
<dbReference type="Gene3D" id="1.10.10.10">
    <property type="entry name" value="Winged helix-like DNA-binding domain superfamily/Winged helix DNA-binding domain"/>
    <property type="match status" value="1"/>
</dbReference>
<dbReference type="PANTHER" id="PTHR30537:SF5">
    <property type="entry name" value="HTH-TYPE TRANSCRIPTIONAL ACTIVATOR TTDR-RELATED"/>
    <property type="match status" value="1"/>
</dbReference>
<evidence type="ECO:0000256" key="4">
    <source>
        <dbReference type="ARBA" id="ARBA00023163"/>
    </source>
</evidence>